<feature type="transmembrane region" description="Helical" evidence="1">
    <location>
        <begin position="44"/>
        <end position="62"/>
    </location>
</feature>
<dbReference type="STRING" id="5627.A0A1C7MRM3"/>
<dbReference type="Proteomes" id="UP000092993">
    <property type="component" value="Unassembled WGS sequence"/>
</dbReference>
<dbReference type="EMBL" id="LUGG01000001">
    <property type="protein sequence ID" value="OBZ79079.1"/>
    <property type="molecule type" value="Genomic_DNA"/>
</dbReference>
<keyword evidence="1" id="KW-1133">Transmembrane helix</keyword>
<keyword evidence="1" id="KW-0812">Transmembrane</keyword>
<reference evidence="2 3" key="1">
    <citation type="submission" date="2016-03" db="EMBL/GenBank/DDBJ databases">
        <title>Whole genome sequencing of Grifola frondosa 9006-11.</title>
        <authorList>
            <person name="Min B."/>
            <person name="Park H."/>
            <person name="Kim J.-G."/>
            <person name="Cho H."/>
            <person name="Oh Y.-L."/>
            <person name="Kong W.-S."/>
            <person name="Choi I.-G."/>
        </authorList>
    </citation>
    <scope>NUCLEOTIDE SEQUENCE [LARGE SCALE GENOMIC DNA]</scope>
    <source>
        <strain evidence="2 3">9006-11</strain>
    </source>
</reference>
<gene>
    <name evidence="2" type="ORF">A0H81_00475</name>
</gene>
<name>A0A1C7MRM3_GRIFR</name>
<organism evidence="2 3">
    <name type="scientific">Grifola frondosa</name>
    <name type="common">Maitake</name>
    <name type="synonym">Polyporus frondosus</name>
    <dbReference type="NCBI Taxonomy" id="5627"/>
    <lineage>
        <taxon>Eukaryota</taxon>
        <taxon>Fungi</taxon>
        <taxon>Dikarya</taxon>
        <taxon>Basidiomycota</taxon>
        <taxon>Agaricomycotina</taxon>
        <taxon>Agaricomycetes</taxon>
        <taxon>Polyporales</taxon>
        <taxon>Grifolaceae</taxon>
        <taxon>Grifola</taxon>
    </lineage>
</organism>
<keyword evidence="3" id="KW-1185">Reference proteome</keyword>
<accession>A0A1C7MRM3</accession>
<protein>
    <recommendedName>
        <fullName evidence="4">Aminoglycoside phosphotransferase domain-containing protein</fullName>
    </recommendedName>
</protein>
<evidence type="ECO:0000313" key="2">
    <source>
        <dbReference type="EMBL" id="OBZ79079.1"/>
    </source>
</evidence>
<dbReference type="InterPro" id="IPR011009">
    <property type="entry name" value="Kinase-like_dom_sf"/>
</dbReference>
<comment type="caution">
    <text evidence="2">The sequence shown here is derived from an EMBL/GenBank/DDBJ whole genome shotgun (WGS) entry which is preliminary data.</text>
</comment>
<proteinExistence type="predicted"/>
<dbReference type="SUPFAM" id="SSF56112">
    <property type="entry name" value="Protein kinase-like (PK-like)"/>
    <property type="match status" value="1"/>
</dbReference>
<dbReference type="InterPro" id="IPR051678">
    <property type="entry name" value="AGP_Transferase"/>
</dbReference>
<dbReference type="PANTHER" id="PTHR21310">
    <property type="entry name" value="AMINOGLYCOSIDE PHOSPHOTRANSFERASE-RELATED-RELATED"/>
    <property type="match status" value="1"/>
</dbReference>
<dbReference type="OMA" id="RICEAPR"/>
<evidence type="ECO:0000256" key="1">
    <source>
        <dbReference type="SAM" id="Phobius"/>
    </source>
</evidence>
<evidence type="ECO:0000313" key="3">
    <source>
        <dbReference type="Proteomes" id="UP000092993"/>
    </source>
</evidence>
<dbReference type="AlphaFoldDB" id="A0A1C7MRM3"/>
<sequence>MDATVRNTPRICEAPRLVTVVITLPKIASAVLGRVKRLIEHRSFVSTTAFTMATVALFAFGVKLLDKLRILSGALTASSIIESNTLDMTLAEIAMLSDHEIVALYESSPRLNIPNWIGFGFAKVPPFALITPSVLVKFGHIPAWEVRTMDLVRFHSTIPVPKVYRFFGRDMKGWWMSYLAMQYIPGRPLDECWNELSLWPSQDLHRADCAANPGPIADDPSQPEKCYNPVTGDNFVGPFATQAELADWMNGRLRASQAVMQYGYHCQPFDESEPLVLVHGDIQMRNLILGDDGSFG</sequence>
<dbReference type="OrthoDB" id="8300194at2759"/>
<dbReference type="PANTHER" id="PTHR21310:SF39">
    <property type="entry name" value="AMINOGLYCOSIDE PHOSPHOTRANSFERASE DOMAIN-CONTAINING PROTEIN"/>
    <property type="match status" value="1"/>
</dbReference>
<evidence type="ECO:0008006" key="4">
    <source>
        <dbReference type="Google" id="ProtNLM"/>
    </source>
</evidence>
<keyword evidence="1" id="KW-0472">Membrane</keyword>